<protein>
    <submittedName>
        <fullName evidence="1">Putative secreted protein</fullName>
    </submittedName>
</protein>
<organism evidence="1">
    <name type="scientific">Anopheles triannulatus</name>
    <dbReference type="NCBI Taxonomy" id="58253"/>
    <lineage>
        <taxon>Eukaryota</taxon>
        <taxon>Metazoa</taxon>
        <taxon>Ecdysozoa</taxon>
        <taxon>Arthropoda</taxon>
        <taxon>Hexapoda</taxon>
        <taxon>Insecta</taxon>
        <taxon>Pterygota</taxon>
        <taxon>Neoptera</taxon>
        <taxon>Endopterygota</taxon>
        <taxon>Diptera</taxon>
        <taxon>Nematocera</taxon>
        <taxon>Culicoidea</taxon>
        <taxon>Culicidae</taxon>
        <taxon>Anophelinae</taxon>
        <taxon>Anopheles</taxon>
    </lineage>
</organism>
<dbReference type="AlphaFoldDB" id="A0A2M4B5L8"/>
<evidence type="ECO:0000313" key="1">
    <source>
        <dbReference type="EMBL" id="MBW48302.1"/>
    </source>
</evidence>
<name>A0A2M4B5L8_9DIPT</name>
<reference evidence="1" key="1">
    <citation type="submission" date="2018-01" db="EMBL/GenBank/DDBJ databases">
        <title>An insight into the sialome of Amazonian anophelines.</title>
        <authorList>
            <person name="Ribeiro J.M."/>
            <person name="Scarpassa V."/>
            <person name="Calvo E."/>
        </authorList>
    </citation>
    <scope>NUCLEOTIDE SEQUENCE</scope>
    <source>
        <tissue evidence="1">Salivary glands</tissue>
    </source>
</reference>
<dbReference type="EMBL" id="GGFK01014981">
    <property type="protein sequence ID" value="MBW48302.1"/>
    <property type="molecule type" value="Transcribed_RNA"/>
</dbReference>
<sequence length="102" mass="11201">MMMMRVAAAAAATVADCFRLVVSDARSRSRSFAVSSVLTLSDPIIMRPLLCCSNPWRNSSLASIFADSQQAHLEVRSQNASTLAIRIPDRIHRLFAFVIAYG</sequence>
<accession>A0A2M4B5L8</accession>
<proteinExistence type="predicted"/>